<feature type="transmembrane region" description="Helical" evidence="3">
    <location>
        <begin position="20"/>
        <end position="39"/>
    </location>
</feature>
<feature type="region of interest" description="Disordered" evidence="2">
    <location>
        <begin position="81"/>
        <end position="102"/>
    </location>
</feature>
<dbReference type="InterPro" id="IPR036388">
    <property type="entry name" value="WH-like_DNA-bd_sf"/>
</dbReference>
<keyword evidence="3" id="KW-0812">Transmembrane</keyword>
<dbReference type="EMBL" id="JALLPJ020001044">
    <property type="protein sequence ID" value="KAL3777450.1"/>
    <property type="molecule type" value="Genomic_DNA"/>
</dbReference>
<dbReference type="Gene3D" id="1.10.10.10">
    <property type="entry name" value="Winged helix-like DNA-binding domain superfamily/Winged helix DNA-binding domain"/>
    <property type="match status" value="1"/>
</dbReference>
<protein>
    <recommendedName>
        <fullName evidence="6">DDRGK domain-containing protein 1</fullName>
    </recommendedName>
</protein>
<keyword evidence="1" id="KW-0175">Coiled coil</keyword>
<dbReference type="InterPro" id="IPR019153">
    <property type="entry name" value="DDRGK_dom-contain"/>
</dbReference>
<evidence type="ECO:0008006" key="6">
    <source>
        <dbReference type="Google" id="ProtNLM"/>
    </source>
</evidence>
<sequence>MSKRPDHNDNYNVVLSNQTILILCTIGFASIGIAVYFLILRRVPSTVNDDHDVQNYDEFLDQSDVGTLNRAERRARAKLRMKKARRANVPAPSAPNDANGDAQPLDVADVHHDMVEDAAGMSRKERQKAAKALEKEERKISAEIARARREAEQKKKKHMKQAHQIRDDPSKALRLDDIFPLRTAGTNDPLNNHLFHESITRKYKDNMQMFLDDGMQSKIRTVGDFIDEIQLTGSASLSELADEFGIAIDEVCDELKGLNDIHGVIGVFDQGNFVYVSKEMIEMAVVMGKKMGRVPCPVDDKLSPETC</sequence>
<keyword evidence="3" id="KW-1133">Transmembrane helix</keyword>
<feature type="coiled-coil region" evidence="1">
    <location>
        <begin position="126"/>
        <end position="168"/>
    </location>
</feature>
<reference evidence="4 5" key="1">
    <citation type="submission" date="2024-10" db="EMBL/GenBank/DDBJ databases">
        <title>Updated reference genomes for cyclostephanoid diatoms.</title>
        <authorList>
            <person name="Roberts W.R."/>
            <person name="Alverson A.J."/>
        </authorList>
    </citation>
    <scope>NUCLEOTIDE SEQUENCE [LARGE SCALE GENOMIC DNA]</scope>
    <source>
        <strain evidence="4 5">AJA010-31</strain>
    </source>
</reference>
<evidence type="ECO:0000313" key="4">
    <source>
        <dbReference type="EMBL" id="KAL3777450.1"/>
    </source>
</evidence>
<comment type="caution">
    <text evidence="4">The sequence shown here is derived from an EMBL/GenBank/DDBJ whole genome shotgun (WGS) entry which is preliminary data.</text>
</comment>
<keyword evidence="3" id="KW-0472">Membrane</keyword>
<dbReference type="AlphaFoldDB" id="A0ABD3NUD2"/>
<keyword evidence="5" id="KW-1185">Reference proteome</keyword>
<proteinExistence type="predicted"/>
<name>A0ABD3NUD2_9STRA</name>
<dbReference type="SMART" id="SM01128">
    <property type="entry name" value="DDRGK"/>
    <property type="match status" value="1"/>
</dbReference>
<evidence type="ECO:0000256" key="2">
    <source>
        <dbReference type="SAM" id="MobiDB-lite"/>
    </source>
</evidence>
<organism evidence="4 5">
    <name type="scientific">Cyclotella atomus</name>
    <dbReference type="NCBI Taxonomy" id="382360"/>
    <lineage>
        <taxon>Eukaryota</taxon>
        <taxon>Sar</taxon>
        <taxon>Stramenopiles</taxon>
        <taxon>Ochrophyta</taxon>
        <taxon>Bacillariophyta</taxon>
        <taxon>Coscinodiscophyceae</taxon>
        <taxon>Thalassiosirophycidae</taxon>
        <taxon>Stephanodiscales</taxon>
        <taxon>Stephanodiscaceae</taxon>
        <taxon>Cyclotella</taxon>
    </lineage>
</organism>
<gene>
    <name evidence="4" type="ORF">ACHAWO_006804</name>
</gene>
<evidence type="ECO:0000256" key="3">
    <source>
        <dbReference type="SAM" id="Phobius"/>
    </source>
</evidence>
<dbReference type="Proteomes" id="UP001530400">
    <property type="component" value="Unassembled WGS sequence"/>
</dbReference>
<evidence type="ECO:0000256" key="1">
    <source>
        <dbReference type="SAM" id="Coils"/>
    </source>
</evidence>
<accession>A0ABD3NUD2</accession>
<evidence type="ECO:0000313" key="5">
    <source>
        <dbReference type="Proteomes" id="UP001530400"/>
    </source>
</evidence>